<gene>
    <name evidence="2" type="ORF">BU16DRAFT_615585</name>
</gene>
<feature type="domain" description="Heterokaryon incompatibility" evidence="1">
    <location>
        <begin position="58"/>
        <end position="202"/>
    </location>
</feature>
<accession>A0A6A6R1H2</accession>
<organism evidence="2 3">
    <name type="scientific">Lophium mytilinum</name>
    <dbReference type="NCBI Taxonomy" id="390894"/>
    <lineage>
        <taxon>Eukaryota</taxon>
        <taxon>Fungi</taxon>
        <taxon>Dikarya</taxon>
        <taxon>Ascomycota</taxon>
        <taxon>Pezizomycotina</taxon>
        <taxon>Dothideomycetes</taxon>
        <taxon>Pleosporomycetidae</taxon>
        <taxon>Mytilinidiales</taxon>
        <taxon>Mytilinidiaceae</taxon>
        <taxon>Lophium</taxon>
    </lineage>
</organism>
<dbReference type="OrthoDB" id="2157530at2759"/>
<evidence type="ECO:0000313" key="3">
    <source>
        <dbReference type="Proteomes" id="UP000799750"/>
    </source>
</evidence>
<evidence type="ECO:0000259" key="1">
    <source>
        <dbReference type="Pfam" id="PF06985"/>
    </source>
</evidence>
<reference evidence="2" key="1">
    <citation type="journal article" date="2020" name="Stud. Mycol.">
        <title>101 Dothideomycetes genomes: a test case for predicting lifestyles and emergence of pathogens.</title>
        <authorList>
            <person name="Haridas S."/>
            <person name="Albert R."/>
            <person name="Binder M."/>
            <person name="Bloem J."/>
            <person name="Labutti K."/>
            <person name="Salamov A."/>
            <person name="Andreopoulos B."/>
            <person name="Baker S."/>
            <person name="Barry K."/>
            <person name="Bills G."/>
            <person name="Bluhm B."/>
            <person name="Cannon C."/>
            <person name="Castanera R."/>
            <person name="Culley D."/>
            <person name="Daum C."/>
            <person name="Ezra D."/>
            <person name="Gonzalez J."/>
            <person name="Henrissat B."/>
            <person name="Kuo A."/>
            <person name="Liang C."/>
            <person name="Lipzen A."/>
            <person name="Lutzoni F."/>
            <person name="Magnuson J."/>
            <person name="Mondo S."/>
            <person name="Nolan M."/>
            <person name="Ohm R."/>
            <person name="Pangilinan J."/>
            <person name="Park H.-J."/>
            <person name="Ramirez L."/>
            <person name="Alfaro M."/>
            <person name="Sun H."/>
            <person name="Tritt A."/>
            <person name="Yoshinaga Y."/>
            <person name="Zwiers L.-H."/>
            <person name="Turgeon B."/>
            <person name="Goodwin S."/>
            <person name="Spatafora J."/>
            <person name="Crous P."/>
            <person name="Grigoriev I."/>
        </authorList>
    </citation>
    <scope>NUCLEOTIDE SEQUENCE</scope>
    <source>
        <strain evidence="2">CBS 269.34</strain>
    </source>
</reference>
<dbReference type="AlphaFoldDB" id="A0A6A6R1H2"/>
<dbReference type="EMBL" id="MU004185">
    <property type="protein sequence ID" value="KAF2498555.1"/>
    <property type="molecule type" value="Genomic_DNA"/>
</dbReference>
<dbReference type="Proteomes" id="UP000799750">
    <property type="component" value="Unassembled WGS sequence"/>
</dbReference>
<evidence type="ECO:0000313" key="2">
    <source>
        <dbReference type="EMBL" id="KAF2498555.1"/>
    </source>
</evidence>
<proteinExistence type="predicted"/>
<protein>
    <recommendedName>
        <fullName evidence="1">Heterokaryon incompatibility domain-containing protein</fullName>
    </recommendedName>
</protein>
<dbReference type="PANTHER" id="PTHR24148">
    <property type="entry name" value="ANKYRIN REPEAT DOMAIN-CONTAINING PROTEIN 39 HOMOLOG-RELATED"/>
    <property type="match status" value="1"/>
</dbReference>
<name>A0A6A6R1H2_9PEZI</name>
<dbReference type="InterPro" id="IPR052895">
    <property type="entry name" value="HetReg/Transcr_Mod"/>
</dbReference>
<sequence>MSSQQLPPYEYRPLQSSRWIRVIHLHPAMDETEPLRCEIVHLDRSQIPKSANRLFNSYDAVSYVWGTDFKYTHQLICDGDSALKITPNVDALLRRFRAPLRPKNLWIDAACLNQVDENEVRSQVPLMGDIYRCASKVRVWLGHQGHDVANVFAFFRTLAMDKCYDKPSIEHLFFEIFDSILMEPIDAWLRNPWFTRRWVLQELALSRDADFYHGLEKISWRELRAALQFLALGIALQSDPLDTILTVHTMHMNSGRLLDLLWDLHAAECSDPRDKLYAIYGLTTDLIFNDQLPRAACRSNEALLYDYTQGRLDSTQYKVHASVDYTITPENCFTRLTISCIESGYLEEVLSHIKAFGSLHDRDSTLPSWVPDWSHSRQLRGIGQRNENSYFYLSASVSISLLQQKSLRISFPPSSDTTPRIWEVIHVQPSSEELWDLGFGFLPIESSGRPSELAERCIRCLPKLVRIASTHLKELKELCGARVPEKKFSRAFDDWETITMDPILDVMSALKKVMNSKHIQKGLVPVLQTLREHCRLFVAQSGSYSAIGIGPTNTQPHDLVMCRFRSVGEGALFGQIPRASCIEKHDGVESFEARQHIFKDFATIISLEDPEIWGPEYYNWSDENPPMTEFFIG</sequence>
<dbReference type="InterPro" id="IPR010730">
    <property type="entry name" value="HET"/>
</dbReference>
<dbReference type="PANTHER" id="PTHR24148:SF80">
    <property type="entry name" value="HETEROKARYON INCOMPATIBILITY DOMAIN-CONTAINING PROTEIN"/>
    <property type="match status" value="1"/>
</dbReference>
<dbReference type="Pfam" id="PF06985">
    <property type="entry name" value="HET"/>
    <property type="match status" value="1"/>
</dbReference>
<keyword evidence="3" id="KW-1185">Reference proteome</keyword>